<proteinExistence type="inferred from homology"/>
<evidence type="ECO:0000256" key="1">
    <source>
        <dbReference type="ARBA" id="ARBA00003886"/>
    </source>
</evidence>
<organism evidence="15 16">
    <name type="scientific">Polyodon spathula</name>
    <name type="common">North American paddlefish</name>
    <name type="synonym">Squalus spathula</name>
    <dbReference type="NCBI Taxonomy" id="7913"/>
    <lineage>
        <taxon>Eukaryota</taxon>
        <taxon>Metazoa</taxon>
        <taxon>Chordata</taxon>
        <taxon>Craniata</taxon>
        <taxon>Vertebrata</taxon>
        <taxon>Euteleostomi</taxon>
        <taxon>Actinopterygii</taxon>
        <taxon>Chondrostei</taxon>
        <taxon>Acipenseriformes</taxon>
        <taxon>Polyodontidae</taxon>
        <taxon>Polyodon</taxon>
    </lineage>
</organism>
<dbReference type="EMBL" id="JAAWVQ010100280">
    <property type="protein sequence ID" value="MBN3280634.1"/>
    <property type="molecule type" value="Genomic_DNA"/>
</dbReference>
<dbReference type="Pfam" id="PF13469">
    <property type="entry name" value="Sulfotransfer_3"/>
    <property type="match status" value="1"/>
</dbReference>
<feature type="non-terminal residue" evidence="15">
    <location>
        <position position="1"/>
    </location>
</feature>
<protein>
    <recommendedName>
        <fullName evidence="13">Protein-tyrosine sulfotransferase</fullName>
        <ecNumber evidence="13">2.8.2.20</ecNumber>
    </recommendedName>
</protein>
<keyword evidence="9" id="KW-0472">Membrane</keyword>
<keyword evidence="6" id="KW-0735">Signal-anchor</keyword>
<evidence type="ECO:0000256" key="14">
    <source>
        <dbReference type="SAM" id="SignalP"/>
    </source>
</evidence>
<evidence type="ECO:0000313" key="16">
    <source>
        <dbReference type="Proteomes" id="UP001166093"/>
    </source>
</evidence>
<evidence type="ECO:0000256" key="3">
    <source>
        <dbReference type="ARBA" id="ARBA00009988"/>
    </source>
</evidence>
<dbReference type="Gene3D" id="3.40.50.300">
    <property type="entry name" value="P-loop containing nucleotide triphosphate hydrolases"/>
    <property type="match status" value="1"/>
</dbReference>
<evidence type="ECO:0000256" key="11">
    <source>
        <dbReference type="ARBA" id="ARBA00023180"/>
    </source>
</evidence>
<dbReference type="InterPro" id="IPR026634">
    <property type="entry name" value="TPST-like"/>
</dbReference>
<evidence type="ECO:0000256" key="10">
    <source>
        <dbReference type="ARBA" id="ARBA00023157"/>
    </source>
</evidence>
<dbReference type="SUPFAM" id="SSF52540">
    <property type="entry name" value="P-loop containing nucleoside triphosphate hydrolases"/>
    <property type="match status" value="1"/>
</dbReference>
<dbReference type="EC" id="2.8.2.20" evidence="13"/>
<keyword evidence="11" id="KW-0325">Glycoprotein</keyword>
<reference evidence="15" key="1">
    <citation type="journal article" date="2021" name="Cell">
        <title>Tracing the genetic footprints of vertebrate landing in non-teleost ray-finned fishes.</title>
        <authorList>
            <person name="Bi X."/>
            <person name="Wang K."/>
            <person name="Yang L."/>
            <person name="Pan H."/>
            <person name="Jiang H."/>
            <person name="Wei Q."/>
            <person name="Fang M."/>
            <person name="Yu H."/>
            <person name="Zhu C."/>
            <person name="Cai Y."/>
            <person name="He Y."/>
            <person name="Gan X."/>
            <person name="Zeng H."/>
            <person name="Yu D."/>
            <person name="Zhu Y."/>
            <person name="Jiang H."/>
            <person name="Qiu Q."/>
            <person name="Yang H."/>
            <person name="Zhang Y.E."/>
            <person name="Wang W."/>
            <person name="Zhu M."/>
            <person name="He S."/>
            <person name="Zhang G."/>
        </authorList>
    </citation>
    <scope>NUCLEOTIDE SEQUENCE</scope>
    <source>
        <strain evidence="15">Pddl_001</strain>
    </source>
</reference>
<keyword evidence="8" id="KW-0333">Golgi apparatus</keyword>
<evidence type="ECO:0000256" key="5">
    <source>
        <dbReference type="ARBA" id="ARBA00022692"/>
    </source>
</evidence>
<evidence type="ECO:0000256" key="2">
    <source>
        <dbReference type="ARBA" id="ARBA00004323"/>
    </source>
</evidence>
<sequence length="481" mass="53828">MRLSTRRVAVAAGCVAGMLLMAHVCQQVLECQREEVYRKGSGAVMRPEQDGLSVVDWQRVEYHYNKDMPLIFVGGVPRSGTTLMRAMLDAHPEIRCGEETRIIPRLLAMRQAWSKSEREKMRLDEAGVTDQVLDSAVQAFILEVIARHGEPAQYLCNKDPFTLKSSLYLSHLFPNSRFLLLLRDGRASVHSMISRKVTIAGFDLSSYRDCLVKWNKAVEAMYSQCLQVGPARCKPVHYEQLVLHPRRSMQEIMRFLEIRWDEAVLHHEDAIGKPGGVSLSKTERSTDQVIKPVNLEALSKWVGHIPMDVMMDMAEIAPMLTRLGYDPNANPPNYGSPDPLVVNNTQRVMKGDFKAPANLKGQPQVSETHSAVNCVGDASLYPHSDAEHIRDAAVKWGEAGPALYQFSEGGVTVALRLLYCVRYLLLLVHGEDHLYTATLDSNLGLILQVALQWQPALRFLHSALDINVKFRGALSLHSVLG</sequence>
<comment type="catalytic activity">
    <reaction evidence="12 13">
        <text>L-tyrosyl-[protein] + 3'-phosphoadenylyl sulfate = O-sulfo-L-tyrosine-[protein] + adenosine 3',5'-bisphosphate + H(+)</text>
        <dbReference type="Rhea" id="RHEA:16801"/>
        <dbReference type="Rhea" id="RHEA-COMP:10136"/>
        <dbReference type="Rhea" id="RHEA-COMP:11688"/>
        <dbReference type="ChEBI" id="CHEBI:15378"/>
        <dbReference type="ChEBI" id="CHEBI:46858"/>
        <dbReference type="ChEBI" id="CHEBI:58339"/>
        <dbReference type="ChEBI" id="CHEBI:58343"/>
        <dbReference type="ChEBI" id="CHEBI:65286"/>
        <dbReference type="EC" id="2.8.2.20"/>
    </reaction>
</comment>
<dbReference type="PANTHER" id="PTHR12788:SF6">
    <property type="entry name" value="PROTEIN-TYROSINE SULFOTRANSFERASE 2"/>
    <property type="match status" value="1"/>
</dbReference>
<evidence type="ECO:0000256" key="6">
    <source>
        <dbReference type="ARBA" id="ARBA00022968"/>
    </source>
</evidence>
<keyword evidence="10" id="KW-1015">Disulfide bond</keyword>
<dbReference type="Proteomes" id="UP001166093">
    <property type="component" value="Unassembled WGS sequence"/>
</dbReference>
<evidence type="ECO:0000256" key="8">
    <source>
        <dbReference type="ARBA" id="ARBA00023034"/>
    </source>
</evidence>
<evidence type="ECO:0000313" key="15">
    <source>
        <dbReference type="EMBL" id="MBN3280634.1"/>
    </source>
</evidence>
<evidence type="ECO:0000256" key="9">
    <source>
        <dbReference type="ARBA" id="ARBA00023136"/>
    </source>
</evidence>
<keyword evidence="16" id="KW-1185">Reference proteome</keyword>
<accession>A0ABS2Y2I3</accession>
<comment type="function">
    <text evidence="1 13">Catalyzes the O-sulfation of tyrosine residues within acidic motifs of polypeptides, using 3'-phosphoadenylyl sulfate (PAPS) as cosubstrate.</text>
</comment>
<comment type="caution">
    <text evidence="15">The sequence shown here is derived from an EMBL/GenBank/DDBJ whole genome shotgun (WGS) entry which is preliminary data.</text>
</comment>
<keyword evidence="7" id="KW-1133">Transmembrane helix</keyword>
<keyword evidence="5" id="KW-0812">Transmembrane</keyword>
<keyword evidence="14" id="KW-0732">Signal</keyword>
<comment type="similarity">
    <text evidence="3 13">Belongs to the protein sulfotransferase family.</text>
</comment>
<evidence type="ECO:0000256" key="13">
    <source>
        <dbReference type="RuleBase" id="RU365018"/>
    </source>
</evidence>
<dbReference type="PANTHER" id="PTHR12788">
    <property type="entry name" value="PROTEIN-TYROSINE SULFOTRANSFERASE 2"/>
    <property type="match status" value="1"/>
</dbReference>
<gene>
    <name evidence="15" type="primary">Tpst2</name>
    <name evidence="15" type="ORF">GTO93_0013793</name>
</gene>
<keyword evidence="4 13" id="KW-0808">Transferase</keyword>
<dbReference type="InterPro" id="IPR027417">
    <property type="entry name" value="P-loop_NTPase"/>
</dbReference>
<comment type="subcellular location">
    <subcellularLocation>
        <location evidence="2">Golgi apparatus membrane</location>
        <topology evidence="2">Single-pass type II membrane protein</topology>
    </subcellularLocation>
</comment>
<name>A0ABS2Y2I3_POLSP</name>
<evidence type="ECO:0000256" key="12">
    <source>
        <dbReference type="ARBA" id="ARBA00048460"/>
    </source>
</evidence>
<feature type="chain" id="PRO_5046936397" description="Protein-tyrosine sulfotransferase" evidence="14">
    <location>
        <begin position="27"/>
        <end position="481"/>
    </location>
</feature>
<evidence type="ECO:0000256" key="7">
    <source>
        <dbReference type="ARBA" id="ARBA00022989"/>
    </source>
</evidence>
<feature type="signal peptide" evidence="14">
    <location>
        <begin position="1"/>
        <end position="26"/>
    </location>
</feature>
<evidence type="ECO:0000256" key="4">
    <source>
        <dbReference type="ARBA" id="ARBA00022679"/>
    </source>
</evidence>
<feature type="non-terminal residue" evidence="15">
    <location>
        <position position="481"/>
    </location>
</feature>